<dbReference type="Proteomes" id="UP000479190">
    <property type="component" value="Unassembled WGS sequence"/>
</dbReference>
<sequence length="155" mass="17672">MVTTYPNDIGNCFLLNVTPYHPTDRTIGTTGNKPSIKNGPFENILPSHLVAIIKKVEDVSDVEMKDGKIVQKRNVLLIDDLKNKVGMHLEISNYTTRLNRDNGDMEAYLDTESEIHEMRRHILCSASPISRERRQQSPKVVRPKKPAIPSRPRTR</sequence>
<evidence type="ECO:0000313" key="3">
    <source>
        <dbReference type="Proteomes" id="UP000479190"/>
    </source>
</evidence>
<dbReference type="AlphaFoldDB" id="A0A6H5I695"/>
<evidence type="ECO:0000313" key="2">
    <source>
        <dbReference type="EMBL" id="CAB0030531.1"/>
    </source>
</evidence>
<evidence type="ECO:0000256" key="1">
    <source>
        <dbReference type="SAM" id="MobiDB-lite"/>
    </source>
</evidence>
<feature type="region of interest" description="Disordered" evidence="1">
    <location>
        <begin position="128"/>
        <end position="155"/>
    </location>
</feature>
<gene>
    <name evidence="2" type="ORF">TBRA_LOCUS2529</name>
</gene>
<protein>
    <submittedName>
        <fullName evidence="2">Uncharacterized protein</fullName>
    </submittedName>
</protein>
<reference evidence="2 3" key="1">
    <citation type="submission" date="2020-02" db="EMBL/GenBank/DDBJ databases">
        <authorList>
            <person name="Ferguson B K."/>
        </authorList>
    </citation>
    <scope>NUCLEOTIDE SEQUENCE [LARGE SCALE GENOMIC DNA]</scope>
</reference>
<organism evidence="2 3">
    <name type="scientific">Trichogramma brassicae</name>
    <dbReference type="NCBI Taxonomy" id="86971"/>
    <lineage>
        <taxon>Eukaryota</taxon>
        <taxon>Metazoa</taxon>
        <taxon>Ecdysozoa</taxon>
        <taxon>Arthropoda</taxon>
        <taxon>Hexapoda</taxon>
        <taxon>Insecta</taxon>
        <taxon>Pterygota</taxon>
        <taxon>Neoptera</taxon>
        <taxon>Endopterygota</taxon>
        <taxon>Hymenoptera</taxon>
        <taxon>Apocrita</taxon>
        <taxon>Proctotrupomorpha</taxon>
        <taxon>Chalcidoidea</taxon>
        <taxon>Trichogrammatidae</taxon>
        <taxon>Trichogramma</taxon>
    </lineage>
</organism>
<dbReference type="OrthoDB" id="10621884at2759"/>
<dbReference type="EMBL" id="CADCXV010000499">
    <property type="protein sequence ID" value="CAB0030531.1"/>
    <property type="molecule type" value="Genomic_DNA"/>
</dbReference>
<keyword evidence="3" id="KW-1185">Reference proteome</keyword>
<accession>A0A6H5I695</accession>
<proteinExistence type="predicted"/>
<name>A0A6H5I695_9HYME</name>